<name>A0A1X7AAV0_9RHOB</name>
<evidence type="ECO:0000313" key="1">
    <source>
        <dbReference type="EMBL" id="SLN74331.1"/>
    </source>
</evidence>
<evidence type="ECO:0000313" key="2">
    <source>
        <dbReference type="Proteomes" id="UP000193061"/>
    </source>
</evidence>
<keyword evidence="2" id="KW-1185">Reference proteome</keyword>
<dbReference type="Proteomes" id="UP000193061">
    <property type="component" value="Unassembled WGS sequence"/>
</dbReference>
<organism evidence="1 2">
    <name type="scientific">Roseovarius albus</name>
    <dbReference type="NCBI Taxonomy" id="1247867"/>
    <lineage>
        <taxon>Bacteria</taxon>
        <taxon>Pseudomonadati</taxon>
        <taxon>Pseudomonadota</taxon>
        <taxon>Alphaproteobacteria</taxon>
        <taxon>Rhodobacterales</taxon>
        <taxon>Roseobacteraceae</taxon>
        <taxon>Roseovarius</taxon>
    </lineage>
</organism>
<dbReference type="AlphaFoldDB" id="A0A1X7AAV0"/>
<dbReference type="RefSeq" id="WP_085807845.1">
    <property type="nucleotide sequence ID" value="NZ_FWFX01000030.1"/>
</dbReference>
<dbReference type="EMBL" id="FWFX01000030">
    <property type="protein sequence ID" value="SLN74331.1"/>
    <property type="molecule type" value="Genomic_DNA"/>
</dbReference>
<sequence>MGEAKRRKSKDPFYGKVPKAGKGIVLSNPIEIDEQGRMFVHQSDLDPCELRRAVLFWDRIQWPESRFFSMVGSRAEVDYLTQLGIMTRPLPNKTDWGGKDAHIHFAKGHLQQFIDNEKNEPGLWSVSEGRNSFLFSQPGFIDTRAPLIELYRSIPIPEADVPLEALLEFKERRLDEVRHLVLTIDRFYSDLLKAEDQVFEMKRLSNEIDHRCADIIKVAKESGLKFGLSDWGINFSGDIDVAKVLSGALGLGTFGQPELGALVGGAVGLELKVGGGFSLGTGDREQLKASPFRFVASMHNEPI</sequence>
<dbReference type="Pfam" id="PF19749">
    <property type="entry name" value="DUF6236"/>
    <property type="match status" value="1"/>
</dbReference>
<dbReference type="InterPro" id="IPR046203">
    <property type="entry name" value="DUF6236"/>
</dbReference>
<dbReference type="OrthoDB" id="7855414at2"/>
<protein>
    <submittedName>
        <fullName evidence="1">Uncharacterized protein</fullName>
    </submittedName>
</protein>
<accession>A0A1X7AAV0</accession>
<proteinExistence type="predicted"/>
<reference evidence="1 2" key="1">
    <citation type="submission" date="2017-03" db="EMBL/GenBank/DDBJ databases">
        <authorList>
            <person name="Afonso C.L."/>
            <person name="Miller P.J."/>
            <person name="Scott M.A."/>
            <person name="Spackman E."/>
            <person name="Goraichik I."/>
            <person name="Dimitrov K.M."/>
            <person name="Suarez D.L."/>
            <person name="Swayne D.E."/>
        </authorList>
    </citation>
    <scope>NUCLEOTIDE SEQUENCE [LARGE SCALE GENOMIC DNA]</scope>
    <source>
        <strain evidence="1 2">CECT 7450</strain>
    </source>
</reference>
<gene>
    <name evidence="1" type="ORF">ROA7450_04215</name>
</gene>